<feature type="compositionally biased region" description="Polar residues" evidence="1">
    <location>
        <begin position="63"/>
        <end position="80"/>
    </location>
</feature>
<accession>A0A1J8PKN9</accession>
<dbReference type="EMBL" id="LVVM01006018">
    <property type="protein sequence ID" value="OJA09111.1"/>
    <property type="molecule type" value="Genomic_DNA"/>
</dbReference>
<evidence type="ECO:0000313" key="2">
    <source>
        <dbReference type="EMBL" id="OJA09111.1"/>
    </source>
</evidence>
<dbReference type="OrthoDB" id="124041at2759"/>
<name>A0A1J8PKN9_9AGAM</name>
<dbReference type="STRING" id="180088.A0A1J8PKN9"/>
<sequence>MTTSAQVDPYELLALETNQGVKLNTDAPFTPTYVESSLTQSGDPQSICTSRVNNRHIVLENPPRTSRAQKSSVGSYLSLP</sequence>
<proteinExistence type="predicted"/>
<dbReference type="AlphaFoldDB" id="A0A1J8PKN9"/>
<dbReference type="Proteomes" id="UP000183567">
    <property type="component" value="Unassembled WGS sequence"/>
</dbReference>
<feature type="region of interest" description="Disordered" evidence="1">
    <location>
        <begin position="60"/>
        <end position="80"/>
    </location>
</feature>
<evidence type="ECO:0000313" key="3">
    <source>
        <dbReference type="Proteomes" id="UP000183567"/>
    </source>
</evidence>
<organism evidence="2 3">
    <name type="scientific">Rhizopogon vesiculosus</name>
    <dbReference type="NCBI Taxonomy" id="180088"/>
    <lineage>
        <taxon>Eukaryota</taxon>
        <taxon>Fungi</taxon>
        <taxon>Dikarya</taxon>
        <taxon>Basidiomycota</taxon>
        <taxon>Agaricomycotina</taxon>
        <taxon>Agaricomycetes</taxon>
        <taxon>Agaricomycetidae</taxon>
        <taxon>Boletales</taxon>
        <taxon>Suillineae</taxon>
        <taxon>Rhizopogonaceae</taxon>
        <taxon>Rhizopogon</taxon>
    </lineage>
</organism>
<reference evidence="2 3" key="1">
    <citation type="submission" date="2016-03" db="EMBL/GenBank/DDBJ databases">
        <title>Comparative genomics of the ectomycorrhizal sister species Rhizopogon vinicolor and Rhizopogon vesiculosus (Basidiomycota: Boletales) reveals a divergence of the mating type B locus.</title>
        <authorList>
            <person name="Mujic A.B."/>
            <person name="Kuo A."/>
            <person name="Tritt A."/>
            <person name="Lipzen A."/>
            <person name="Chen C."/>
            <person name="Johnson J."/>
            <person name="Sharma A."/>
            <person name="Barry K."/>
            <person name="Grigoriev I.V."/>
            <person name="Spatafora J.W."/>
        </authorList>
    </citation>
    <scope>NUCLEOTIDE SEQUENCE [LARGE SCALE GENOMIC DNA]</scope>
    <source>
        <strain evidence="2 3">AM-OR11-056</strain>
    </source>
</reference>
<protein>
    <submittedName>
        <fullName evidence="2">Uncharacterized protein</fullName>
    </submittedName>
</protein>
<gene>
    <name evidence="2" type="ORF">AZE42_02579</name>
</gene>
<keyword evidence="3" id="KW-1185">Reference proteome</keyword>
<comment type="caution">
    <text evidence="2">The sequence shown here is derived from an EMBL/GenBank/DDBJ whole genome shotgun (WGS) entry which is preliminary data.</text>
</comment>
<evidence type="ECO:0000256" key="1">
    <source>
        <dbReference type="SAM" id="MobiDB-lite"/>
    </source>
</evidence>